<organism evidence="3 4">
    <name type="scientific">Arthrobacter horti</name>
    <dbReference type="NCBI Taxonomy" id="3068273"/>
    <lineage>
        <taxon>Bacteria</taxon>
        <taxon>Bacillati</taxon>
        <taxon>Actinomycetota</taxon>
        <taxon>Actinomycetes</taxon>
        <taxon>Micrococcales</taxon>
        <taxon>Micrococcaceae</taxon>
        <taxon>Arthrobacter</taxon>
    </lineage>
</organism>
<proteinExistence type="inferred from homology"/>
<evidence type="ECO:0000256" key="1">
    <source>
        <dbReference type="ARBA" id="ARBA00006845"/>
    </source>
</evidence>
<dbReference type="Proteomes" id="UP001232725">
    <property type="component" value="Unassembled WGS sequence"/>
</dbReference>
<evidence type="ECO:0000313" key="3">
    <source>
        <dbReference type="EMBL" id="MDP5226697.1"/>
    </source>
</evidence>
<sequence>MRTYDGGTHPGAELAHAVLSQGREPAVVPAAADRAGVLGAFAAALSFPAHFGRNLDALNDCLWDWSERLTGPTTLVWVQAETLDGPTADAVTTILRDTEAASPHLAVVVLR</sequence>
<dbReference type="RefSeq" id="WP_305995740.1">
    <property type="nucleotide sequence ID" value="NZ_JAVALS010000002.1"/>
</dbReference>
<dbReference type="InterPro" id="IPR035905">
    <property type="entry name" value="Barstar-like_sf"/>
</dbReference>
<feature type="domain" description="Barstar (barnase inhibitor)" evidence="2">
    <location>
        <begin position="30"/>
        <end position="99"/>
    </location>
</feature>
<dbReference type="SUPFAM" id="SSF52038">
    <property type="entry name" value="Barstar-related"/>
    <property type="match status" value="1"/>
</dbReference>
<reference evidence="3 4" key="1">
    <citation type="submission" date="2023-08" db="EMBL/GenBank/DDBJ databases">
        <title>Arthrobacter horti sp. nov., isolated from forest soil.</title>
        <authorList>
            <person name="Park M."/>
        </authorList>
    </citation>
    <scope>NUCLEOTIDE SEQUENCE [LARGE SCALE GENOMIC DNA]</scope>
    <source>
        <strain evidence="3 4">YJM1</strain>
    </source>
</reference>
<name>A0ABT9IM98_9MICC</name>
<evidence type="ECO:0000313" key="4">
    <source>
        <dbReference type="Proteomes" id="UP001232725"/>
    </source>
</evidence>
<dbReference type="InterPro" id="IPR000468">
    <property type="entry name" value="Barstar"/>
</dbReference>
<evidence type="ECO:0000259" key="2">
    <source>
        <dbReference type="Pfam" id="PF01337"/>
    </source>
</evidence>
<dbReference type="Gene3D" id="3.30.370.10">
    <property type="entry name" value="Barstar-like"/>
    <property type="match status" value="1"/>
</dbReference>
<dbReference type="Pfam" id="PF01337">
    <property type="entry name" value="Barstar"/>
    <property type="match status" value="1"/>
</dbReference>
<accession>A0ABT9IM98</accession>
<keyword evidence="4" id="KW-1185">Reference proteome</keyword>
<protein>
    <submittedName>
        <fullName evidence="3">Barstar family protein</fullName>
    </submittedName>
</protein>
<comment type="caution">
    <text evidence="3">The sequence shown here is derived from an EMBL/GenBank/DDBJ whole genome shotgun (WGS) entry which is preliminary data.</text>
</comment>
<gene>
    <name evidence="3" type="ORF">Q9R02_05980</name>
</gene>
<comment type="similarity">
    <text evidence="1">Belongs to the barstar family.</text>
</comment>
<dbReference type="EMBL" id="JAVALS010000002">
    <property type="protein sequence ID" value="MDP5226697.1"/>
    <property type="molecule type" value="Genomic_DNA"/>
</dbReference>